<dbReference type="PANTHER" id="PTHR35602:SF3">
    <property type="entry name" value="ESTERASE YQIA"/>
    <property type="match status" value="1"/>
</dbReference>
<evidence type="ECO:0008006" key="3">
    <source>
        <dbReference type="Google" id="ProtNLM"/>
    </source>
</evidence>
<dbReference type="EMBL" id="JACHGB010000003">
    <property type="protein sequence ID" value="MBB5271624.1"/>
    <property type="molecule type" value="Genomic_DNA"/>
</dbReference>
<name>A0A7W8HGE8_9BURK</name>
<evidence type="ECO:0000313" key="1">
    <source>
        <dbReference type="EMBL" id="MBB5271624.1"/>
    </source>
</evidence>
<keyword evidence="2" id="KW-1185">Reference proteome</keyword>
<reference evidence="1 2" key="1">
    <citation type="submission" date="2020-08" db="EMBL/GenBank/DDBJ databases">
        <title>Genomic Encyclopedia of Type Strains, Phase IV (KMG-IV): sequencing the most valuable type-strain genomes for metagenomic binning, comparative biology and taxonomic classification.</title>
        <authorList>
            <person name="Goeker M."/>
        </authorList>
    </citation>
    <scope>NUCLEOTIDE SEQUENCE [LARGE SCALE GENOMIC DNA]</scope>
    <source>
        <strain evidence="1 2">DSM 29781</strain>
    </source>
</reference>
<dbReference type="AlphaFoldDB" id="A0A7W8HGE8"/>
<comment type="caution">
    <text evidence="1">The sequence shown here is derived from an EMBL/GenBank/DDBJ whole genome shotgun (WGS) entry which is preliminary data.</text>
</comment>
<dbReference type="Gene3D" id="3.40.50.1820">
    <property type="entry name" value="alpha/beta hydrolase"/>
    <property type="match status" value="1"/>
</dbReference>
<protein>
    <recommendedName>
        <fullName evidence="3">Esterase</fullName>
    </recommendedName>
</protein>
<evidence type="ECO:0000313" key="2">
    <source>
        <dbReference type="Proteomes" id="UP000532440"/>
    </source>
</evidence>
<accession>A0A7W8HGE8</accession>
<dbReference type="InterPro" id="IPR008886">
    <property type="entry name" value="UPF0227/Esterase_YqiA"/>
</dbReference>
<gene>
    <name evidence="1" type="ORF">HNQ70_001634</name>
</gene>
<sequence>MQSRLIYLHGFRSSPQSFKARLLARRMDELGMAGRLVCPQLPASPKAAIELICGQIAPTAADTLVGSSLGGYYATWLAERFGCRAVLLNPAIDPADGLGAHVGVQTTYHSDEPFEFRAEYVDELRPLRIGALSEPGRCFLVAAKGDELLDWRDMVGRYPGARRLVLEGSDHGLSDFADYMDEVLAFAGFIQPRKDD</sequence>
<proteinExistence type="predicted"/>
<organism evidence="1 2">
    <name type="scientific">Quisquiliibacterium transsilvanicum</name>
    <dbReference type="NCBI Taxonomy" id="1549638"/>
    <lineage>
        <taxon>Bacteria</taxon>
        <taxon>Pseudomonadati</taxon>
        <taxon>Pseudomonadota</taxon>
        <taxon>Betaproteobacteria</taxon>
        <taxon>Burkholderiales</taxon>
        <taxon>Burkholderiaceae</taxon>
        <taxon>Quisquiliibacterium</taxon>
    </lineage>
</organism>
<dbReference type="Proteomes" id="UP000532440">
    <property type="component" value="Unassembled WGS sequence"/>
</dbReference>
<dbReference type="RefSeq" id="WP_183966157.1">
    <property type="nucleotide sequence ID" value="NZ_BAABEW010000001.1"/>
</dbReference>
<dbReference type="InterPro" id="IPR029058">
    <property type="entry name" value="AB_hydrolase_fold"/>
</dbReference>
<dbReference type="Pfam" id="PF05728">
    <property type="entry name" value="UPF0227"/>
    <property type="match status" value="1"/>
</dbReference>
<dbReference type="PANTHER" id="PTHR35602">
    <property type="entry name" value="ESTERASE YQIA-RELATED"/>
    <property type="match status" value="1"/>
</dbReference>
<dbReference type="SUPFAM" id="SSF53474">
    <property type="entry name" value="alpha/beta-Hydrolases"/>
    <property type="match status" value="1"/>
</dbReference>